<name>A0A914PF22_9BILA</name>
<dbReference type="InterPro" id="IPR001650">
    <property type="entry name" value="Helicase_C-like"/>
</dbReference>
<protein>
    <submittedName>
        <fullName evidence="3">Helicase C-terminal domain-containing protein</fullName>
    </submittedName>
</protein>
<reference evidence="3" key="1">
    <citation type="submission" date="2022-11" db="UniProtKB">
        <authorList>
            <consortium name="WormBaseParasite"/>
        </authorList>
    </citation>
    <scope>IDENTIFICATION</scope>
</reference>
<dbReference type="PANTHER" id="PTHR47958">
    <property type="entry name" value="ATP-DEPENDENT RNA HELICASE DBP3"/>
    <property type="match status" value="1"/>
</dbReference>
<keyword evidence="2" id="KW-1185">Reference proteome</keyword>
<dbReference type="SMART" id="SM00490">
    <property type="entry name" value="HELICc"/>
    <property type="match status" value="1"/>
</dbReference>
<evidence type="ECO:0000313" key="2">
    <source>
        <dbReference type="Proteomes" id="UP000887578"/>
    </source>
</evidence>
<accession>A0A914PF22</accession>
<organism evidence="2 3">
    <name type="scientific">Panagrolaimus davidi</name>
    <dbReference type="NCBI Taxonomy" id="227884"/>
    <lineage>
        <taxon>Eukaryota</taxon>
        <taxon>Metazoa</taxon>
        <taxon>Ecdysozoa</taxon>
        <taxon>Nematoda</taxon>
        <taxon>Chromadorea</taxon>
        <taxon>Rhabditida</taxon>
        <taxon>Tylenchina</taxon>
        <taxon>Panagrolaimomorpha</taxon>
        <taxon>Panagrolaimoidea</taxon>
        <taxon>Panagrolaimidae</taxon>
        <taxon>Panagrolaimus</taxon>
    </lineage>
</organism>
<dbReference type="WBParaSite" id="PDA_v2.g13355.t1">
    <property type="protein sequence ID" value="PDA_v2.g13355.t1"/>
    <property type="gene ID" value="PDA_v2.g13355"/>
</dbReference>
<dbReference type="AlphaFoldDB" id="A0A914PF22"/>
<dbReference type="Gene3D" id="3.40.50.300">
    <property type="entry name" value="P-loop containing nucleotide triphosphate hydrolases"/>
    <property type="match status" value="1"/>
</dbReference>
<dbReference type="InterPro" id="IPR027417">
    <property type="entry name" value="P-loop_NTPase"/>
</dbReference>
<sequence>MNKKFSKFFWNGGIKLQKCHPIYEPDEKLHPFDVLYLYIKKINKNEGPKKRFLVFVKRTCVADFIAQKLSVYGIDAISIYSDKKDRDAVEKRNRLIGKFVNGDVHVLVATQLISRGTDIEIDFVINYDLPRTYFDYIHRCGRTGRNQKTGTAISFVDFNNHDDYSPKVLQKIVLNCKEIPPFLADFAESAKESYETEMEQHNHLANMQ</sequence>
<evidence type="ECO:0000259" key="1">
    <source>
        <dbReference type="PROSITE" id="PS51194"/>
    </source>
</evidence>
<dbReference type="Pfam" id="PF00271">
    <property type="entry name" value="Helicase_C"/>
    <property type="match status" value="1"/>
</dbReference>
<evidence type="ECO:0000313" key="3">
    <source>
        <dbReference type="WBParaSite" id="PDA_v2.g13355.t1"/>
    </source>
</evidence>
<dbReference type="Proteomes" id="UP000887578">
    <property type="component" value="Unplaced"/>
</dbReference>
<feature type="domain" description="Helicase C-terminal" evidence="1">
    <location>
        <begin position="31"/>
        <end position="202"/>
    </location>
</feature>
<proteinExistence type="predicted"/>
<dbReference type="SUPFAM" id="SSF52540">
    <property type="entry name" value="P-loop containing nucleoside triphosphate hydrolases"/>
    <property type="match status" value="1"/>
</dbReference>
<dbReference type="PROSITE" id="PS51194">
    <property type="entry name" value="HELICASE_CTER"/>
    <property type="match status" value="1"/>
</dbReference>
<dbReference type="CDD" id="cd18787">
    <property type="entry name" value="SF2_C_DEAD"/>
    <property type="match status" value="1"/>
</dbReference>